<protein>
    <submittedName>
        <fullName evidence="2">Uncharacterized protein</fullName>
    </submittedName>
</protein>
<feature type="compositionally biased region" description="Basic and acidic residues" evidence="1">
    <location>
        <begin position="32"/>
        <end position="44"/>
    </location>
</feature>
<evidence type="ECO:0000313" key="3">
    <source>
        <dbReference type="Proteomes" id="UP001595075"/>
    </source>
</evidence>
<sequence length="114" mass="12028">MLCSVSPPKSTSISVFPCPQYYSTASSATPELDGRPGHQPEPKGRSTAALTSHSLVALACNRTVGGRQHCVPNITLPQQHTSTMMISTEVPACNMGRGAYDTTGVPKPPPPKPR</sequence>
<organism evidence="2 3">
    <name type="scientific">Oculimacula yallundae</name>
    <dbReference type="NCBI Taxonomy" id="86028"/>
    <lineage>
        <taxon>Eukaryota</taxon>
        <taxon>Fungi</taxon>
        <taxon>Dikarya</taxon>
        <taxon>Ascomycota</taxon>
        <taxon>Pezizomycotina</taxon>
        <taxon>Leotiomycetes</taxon>
        <taxon>Helotiales</taxon>
        <taxon>Ploettnerulaceae</taxon>
        <taxon>Oculimacula</taxon>
    </lineage>
</organism>
<evidence type="ECO:0000256" key="1">
    <source>
        <dbReference type="SAM" id="MobiDB-lite"/>
    </source>
</evidence>
<comment type="caution">
    <text evidence="2">The sequence shown here is derived from an EMBL/GenBank/DDBJ whole genome shotgun (WGS) entry which is preliminary data.</text>
</comment>
<name>A0ABR4CJL7_9HELO</name>
<dbReference type="Proteomes" id="UP001595075">
    <property type="component" value="Unassembled WGS sequence"/>
</dbReference>
<gene>
    <name evidence="2" type="ORF">VTL71DRAFT_14591</name>
</gene>
<feature type="region of interest" description="Disordered" evidence="1">
    <location>
        <begin position="26"/>
        <end position="48"/>
    </location>
</feature>
<feature type="non-terminal residue" evidence="2">
    <location>
        <position position="114"/>
    </location>
</feature>
<evidence type="ECO:0000313" key="2">
    <source>
        <dbReference type="EMBL" id="KAL2069912.1"/>
    </source>
</evidence>
<reference evidence="2 3" key="1">
    <citation type="journal article" date="2024" name="Commun. Biol.">
        <title>Comparative genomic analysis of thermophilic fungi reveals convergent evolutionary adaptations and gene losses.</title>
        <authorList>
            <person name="Steindorff A.S."/>
            <person name="Aguilar-Pontes M.V."/>
            <person name="Robinson A.J."/>
            <person name="Andreopoulos B."/>
            <person name="LaButti K."/>
            <person name="Kuo A."/>
            <person name="Mondo S."/>
            <person name="Riley R."/>
            <person name="Otillar R."/>
            <person name="Haridas S."/>
            <person name="Lipzen A."/>
            <person name="Grimwood J."/>
            <person name="Schmutz J."/>
            <person name="Clum A."/>
            <person name="Reid I.D."/>
            <person name="Moisan M.C."/>
            <person name="Butler G."/>
            <person name="Nguyen T.T.M."/>
            <person name="Dewar K."/>
            <person name="Conant G."/>
            <person name="Drula E."/>
            <person name="Henrissat B."/>
            <person name="Hansel C."/>
            <person name="Singer S."/>
            <person name="Hutchinson M.I."/>
            <person name="de Vries R.P."/>
            <person name="Natvig D.O."/>
            <person name="Powell A.J."/>
            <person name="Tsang A."/>
            <person name="Grigoriev I.V."/>
        </authorList>
    </citation>
    <scope>NUCLEOTIDE SEQUENCE [LARGE SCALE GENOMIC DNA]</scope>
    <source>
        <strain evidence="2 3">CBS 494.80</strain>
    </source>
</reference>
<proteinExistence type="predicted"/>
<accession>A0ABR4CJL7</accession>
<keyword evidence="3" id="KW-1185">Reference proteome</keyword>
<dbReference type="EMBL" id="JAZHXI010000007">
    <property type="protein sequence ID" value="KAL2069912.1"/>
    <property type="molecule type" value="Genomic_DNA"/>
</dbReference>